<gene>
    <name evidence="2" type="ORF">SHERM_12077</name>
</gene>
<evidence type="ECO:0000313" key="2">
    <source>
        <dbReference type="EMBL" id="CAA0810472.1"/>
    </source>
</evidence>
<sequence length="437" mass="49384">SWIPKMQRTKCIYSLAPTHTKTHSLNEGTLDVALKSASSRWWSSALSTARVLGRARGRVVGGWCRALERAALSASARARAAGDARVLLMSRISRRACERGLGGSRTGLSMSRGLPRAREWRWQGLSMARNFPRPRAALVRGRADRCACGTMAKARYTRSTIIRPKWLEILRIDSSYLENHDFLIIPELPLLGGQILKELHVCRDISNNLQERKIDIYLREHIEKVFELTLFLCILQSTREGNQWSVGCTCFVQSLTVILLGVLLLDFLINNIFPFRNINPLTWLIIILNNYIFNYFICLWHLNTIIDFLTIPQDGDGVQVLGLAREFVFHLAPLDFPDGTPELPHLMGKVKNESWIPKMQRTKCIYSLAPTHTKTRSLNEGTLDVALKSASSRWWSSALSTARVLGRARGRVVGGWCRSLERVRGCGQQVIRGCSRC</sequence>
<feature type="transmembrane region" description="Helical" evidence="1">
    <location>
        <begin position="281"/>
        <end position="302"/>
    </location>
</feature>
<organism evidence="2 3">
    <name type="scientific">Striga hermonthica</name>
    <name type="common">Purple witchweed</name>
    <name type="synonym">Buchnera hermonthica</name>
    <dbReference type="NCBI Taxonomy" id="68872"/>
    <lineage>
        <taxon>Eukaryota</taxon>
        <taxon>Viridiplantae</taxon>
        <taxon>Streptophyta</taxon>
        <taxon>Embryophyta</taxon>
        <taxon>Tracheophyta</taxon>
        <taxon>Spermatophyta</taxon>
        <taxon>Magnoliopsida</taxon>
        <taxon>eudicotyledons</taxon>
        <taxon>Gunneridae</taxon>
        <taxon>Pentapetalae</taxon>
        <taxon>asterids</taxon>
        <taxon>lamiids</taxon>
        <taxon>Lamiales</taxon>
        <taxon>Orobanchaceae</taxon>
        <taxon>Buchnereae</taxon>
        <taxon>Striga</taxon>
    </lineage>
</organism>
<reference evidence="2" key="1">
    <citation type="submission" date="2019-12" db="EMBL/GenBank/DDBJ databases">
        <authorList>
            <person name="Scholes J."/>
        </authorList>
    </citation>
    <scope>NUCLEOTIDE SEQUENCE</scope>
</reference>
<name>A0A9N7MQH9_STRHE</name>
<evidence type="ECO:0000313" key="3">
    <source>
        <dbReference type="Proteomes" id="UP001153555"/>
    </source>
</evidence>
<keyword evidence="1" id="KW-0812">Transmembrane</keyword>
<dbReference type="EMBL" id="CACSLK010006106">
    <property type="protein sequence ID" value="CAA0810472.1"/>
    <property type="molecule type" value="Genomic_DNA"/>
</dbReference>
<keyword evidence="3" id="KW-1185">Reference proteome</keyword>
<accession>A0A9N7MQH9</accession>
<feature type="transmembrane region" description="Helical" evidence="1">
    <location>
        <begin position="244"/>
        <end position="269"/>
    </location>
</feature>
<protein>
    <submittedName>
        <fullName evidence="2">Uncharacterized protein</fullName>
    </submittedName>
</protein>
<dbReference type="AlphaFoldDB" id="A0A9N7MQH9"/>
<proteinExistence type="predicted"/>
<feature type="non-terminal residue" evidence="2">
    <location>
        <position position="437"/>
    </location>
</feature>
<evidence type="ECO:0000256" key="1">
    <source>
        <dbReference type="SAM" id="Phobius"/>
    </source>
</evidence>
<comment type="caution">
    <text evidence="2">The sequence shown here is derived from an EMBL/GenBank/DDBJ whole genome shotgun (WGS) entry which is preliminary data.</text>
</comment>
<feature type="non-terminal residue" evidence="2">
    <location>
        <position position="1"/>
    </location>
</feature>
<dbReference type="Proteomes" id="UP001153555">
    <property type="component" value="Unassembled WGS sequence"/>
</dbReference>
<keyword evidence="1" id="KW-1133">Transmembrane helix</keyword>
<keyword evidence="1" id="KW-0472">Membrane</keyword>